<evidence type="ECO:0000259" key="1">
    <source>
        <dbReference type="Pfam" id="PF08670"/>
    </source>
</evidence>
<protein>
    <submittedName>
        <fullName evidence="2">MEKHLA domain-containing protein</fullName>
    </submittedName>
</protein>
<feature type="domain" description="MEKHLA" evidence="1">
    <location>
        <begin position="9"/>
        <end position="142"/>
    </location>
</feature>
<comment type="caution">
    <text evidence="2">The sequence shown here is derived from an EMBL/GenBank/DDBJ whole genome shotgun (WGS) entry which is preliminary data.</text>
</comment>
<name>A0ABQ4GAS7_9ACTN</name>
<organism evidence="2 3">
    <name type="scientific">Microbispora corallina</name>
    <dbReference type="NCBI Taxonomy" id="83302"/>
    <lineage>
        <taxon>Bacteria</taxon>
        <taxon>Bacillati</taxon>
        <taxon>Actinomycetota</taxon>
        <taxon>Actinomycetes</taxon>
        <taxon>Streptosporangiales</taxon>
        <taxon>Streptosporangiaceae</taxon>
        <taxon>Microbispora</taxon>
    </lineage>
</organism>
<dbReference type="EMBL" id="BOOC01000052">
    <property type="protein sequence ID" value="GIH44147.1"/>
    <property type="molecule type" value="Genomic_DNA"/>
</dbReference>
<dbReference type="Proteomes" id="UP000603904">
    <property type="component" value="Unassembled WGS sequence"/>
</dbReference>
<dbReference type="Gene3D" id="3.30.450.20">
    <property type="entry name" value="PAS domain"/>
    <property type="match status" value="1"/>
</dbReference>
<dbReference type="Pfam" id="PF08670">
    <property type="entry name" value="MEKHLA"/>
    <property type="match status" value="1"/>
</dbReference>
<dbReference type="InterPro" id="IPR013978">
    <property type="entry name" value="MEKHLA"/>
</dbReference>
<accession>A0ABQ4GAS7</accession>
<keyword evidence="3" id="KW-1185">Reference proteome</keyword>
<evidence type="ECO:0000313" key="2">
    <source>
        <dbReference type="EMBL" id="GIH44147.1"/>
    </source>
</evidence>
<dbReference type="InterPro" id="IPR035965">
    <property type="entry name" value="PAS-like_dom_sf"/>
</dbReference>
<proteinExistence type="predicted"/>
<dbReference type="SUPFAM" id="SSF55785">
    <property type="entry name" value="PYP-like sensor domain (PAS domain)"/>
    <property type="match status" value="1"/>
</dbReference>
<evidence type="ECO:0000313" key="3">
    <source>
        <dbReference type="Proteomes" id="UP000603904"/>
    </source>
</evidence>
<dbReference type="CDD" id="cd00130">
    <property type="entry name" value="PAS"/>
    <property type="match status" value="1"/>
</dbReference>
<dbReference type="InterPro" id="IPR000014">
    <property type="entry name" value="PAS"/>
</dbReference>
<gene>
    <name evidence="2" type="ORF">Mco01_71470</name>
</gene>
<reference evidence="2 3" key="1">
    <citation type="submission" date="2021-01" db="EMBL/GenBank/DDBJ databases">
        <title>Whole genome shotgun sequence of Microbispora corallina NBRC 16416.</title>
        <authorList>
            <person name="Komaki H."/>
            <person name="Tamura T."/>
        </authorList>
    </citation>
    <scope>NUCLEOTIDE SEQUENCE [LARGE SCALE GENOMIC DNA]</scope>
    <source>
        <strain evidence="2 3">NBRC 16416</strain>
    </source>
</reference>
<dbReference type="RefSeq" id="WP_204061166.1">
    <property type="nucleotide sequence ID" value="NZ_BAAAGP010000044.1"/>
</dbReference>
<sequence length="144" mass="15945">MNDPGFHALLTSCHLRLVGTPLGRPEATGEWLYEDAPFGLLAHDASPDPLFTYANRTAQRCFEYGWEEFVGMPSRLSALPGSRESRQELLDAVAGDGYATGYRGLRVAKSGRRFWVEDLTMWNLLGADGALVGQAAAFHRWRDA</sequence>